<dbReference type="AlphaFoldDB" id="A0A0F9DKL6"/>
<reference evidence="1" key="1">
    <citation type="journal article" date="2015" name="Nature">
        <title>Complex archaea that bridge the gap between prokaryotes and eukaryotes.</title>
        <authorList>
            <person name="Spang A."/>
            <person name="Saw J.H."/>
            <person name="Jorgensen S.L."/>
            <person name="Zaremba-Niedzwiedzka K."/>
            <person name="Martijn J."/>
            <person name="Lind A.E."/>
            <person name="van Eijk R."/>
            <person name="Schleper C."/>
            <person name="Guy L."/>
            <person name="Ettema T.J."/>
        </authorList>
    </citation>
    <scope>NUCLEOTIDE SEQUENCE</scope>
</reference>
<sequence>MERNIVDADLLIIYVRHPDVVSEICYRKKPTILAVDFGEGFLRQQKEVNTNIYMPTSMCSIPSKTGINEIDEYFKNFGYPLFEVKVENINGEVPIIKEVKTIVESPCGATNISLEHILGKPLLPETITEFGLNVRYECREPVSILLSHRDMADSSALLQMLSLLDALERVAPKHFLPGTPMGIYTAKRRDEYQCPNPKSDLFAEIE</sequence>
<dbReference type="EMBL" id="LAZR01041205">
    <property type="protein sequence ID" value="KKL12563.1"/>
    <property type="molecule type" value="Genomic_DNA"/>
</dbReference>
<organism evidence="1">
    <name type="scientific">marine sediment metagenome</name>
    <dbReference type="NCBI Taxonomy" id="412755"/>
    <lineage>
        <taxon>unclassified sequences</taxon>
        <taxon>metagenomes</taxon>
        <taxon>ecological metagenomes</taxon>
    </lineage>
</organism>
<accession>A0A0F9DKL6</accession>
<evidence type="ECO:0000313" key="1">
    <source>
        <dbReference type="EMBL" id="KKL12563.1"/>
    </source>
</evidence>
<comment type="caution">
    <text evidence="1">The sequence shown here is derived from an EMBL/GenBank/DDBJ whole genome shotgun (WGS) entry which is preliminary data.</text>
</comment>
<name>A0A0F9DKL6_9ZZZZ</name>
<gene>
    <name evidence="1" type="ORF">LCGC14_2534510</name>
</gene>
<proteinExistence type="predicted"/>
<protein>
    <submittedName>
        <fullName evidence="1">Uncharacterized protein</fullName>
    </submittedName>
</protein>
<dbReference type="Pfam" id="PF02593">
    <property type="entry name" value="DUF166"/>
    <property type="match status" value="1"/>
</dbReference>
<dbReference type="InterPro" id="IPR003745">
    <property type="entry name" value="DUF166"/>
</dbReference>